<name>A0A7K0FWA4_9SPHI</name>
<evidence type="ECO:0000256" key="4">
    <source>
        <dbReference type="ARBA" id="ARBA00023163"/>
    </source>
</evidence>
<comment type="similarity">
    <text evidence="1">Belongs to the LysR transcriptional regulatory family.</text>
</comment>
<dbReference type="SUPFAM" id="SSF53850">
    <property type="entry name" value="Periplasmic binding protein-like II"/>
    <property type="match status" value="1"/>
</dbReference>
<organism evidence="6 7">
    <name type="scientific">Pedobacter petrophilus</name>
    <dbReference type="NCBI Taxonomy" id="1908241"/>
    <lineage>
        <taxon>Bacteria</taxon>
        <taxon>Pseudomonadati</taxon>
        <taxon>Bacteroidota</taxon>
        <taxon>Sphingobacteriia</taxon>
        <taxon>Sphingobacteriales</taxon>
        <taxon>Sphingobacteriaceae</taxon>
        <taxon>Pedobacter</taxon>
    </lineage>
</organism>
<evidence type="ECO:0000256" key="3">
    <source>
        <dbReference type="ARBA" id="ARBA00023125"/>
    </source>
</evidence>
<proteinExistence type="inferred from homology"/>
<sequence length="324" mass="36983">MHIKKIIKFIHLHKNIYVCIMVNLEWYRTFKAVYQTGSLTAASKILFISQPNVSQHLSALEAHVGKQLFERKPRLVSTDYGKLFYTQIVESLEKLEAVESAFKAICNSPKLPSLRIGTVKEYFQAVLSKSLMEVPAELLISFGLTKELISRLIKGELDFVIATQKADDKNLVYEPVFEETFVIAGSIGIDTAAFNKLVKGKDWKLVEDWLLNQTWFAYSSDLAMIRRFWLKNFKKRPAIRPHFVIPDMHVILNALGSSTGLTITADYLLNEMLVENKLKLIWKGQIPTDNTLYLVYDRAKVTAQQLKLARMLLKDGSARIPSQV</sequence>
<evidence type="ECO:0000256" key="2">
    <source>
        <dbReference type="ARBA" id="ARBA00023015"/>
    </source>
</evidence>
<dbReference type="PANTHER" id="PTHR30126:SF40">
    <property type="entry name" value="HTH-TYPE TRANSCRIPTIONAL REGULATOR GLTR"/>
    <property type="match status" value="1"/>
</dbReference>
<keyword evidence="3" id="KW-0238">DNA-binding</keyword>
<dbReference type="InterPro" id="IPR000847">
    <property type="entry name" value="LysR_HTH_N"/>
</dbReference>
<dbReference type="Proteomes" id="UP000487757">
    <property type="component" value="Unassembled WGS sequence"/>
</dbReference>
<dbReference type="AlphaFoldDB" id="A0A7K0FWA4"/>
<dbReference type="Gene3D" id="3.40.190.10">
    <property type="entry name" value="Periplasmic binding protein-like II"/>
    <property type="match status" value="2"/>
</dbReference>
<protein>
    <submittedName>
        <fullName evidence="6">LysR family transcriptional regulator</fullName>
    </submittedName>
</protein>
<dbReference type="PRINTS" id="PR00039">
    <property type="entry name" value="HTHLYSR"/>
</dbReference>
<accession>A0A7K0FWA4</accession>
<dbReference type="GO" id="GO:0000976">
    <property type="term" value="F:transcription cis-regulatory region binding"/>
    <property type="evidence" value="ECO:0007669"/>
    <property type="project" value="TreeGrafter"/>
</dbReference>
<keyword evidence="7" id="KW-1185">Reference proteome</keyword>
<dbReference type="PANTHER" id="PTHR30126">
    <property type="entry name" value="HTH-TYPE TRANSCRIPTIONAL REGULATOR"/>
    <property type="match status" value="1"/>
</dbReference>
<dbReference type="RefSeq" id="WP_154279856.1">
    <property type="nucleotide sequence ID" value="NZ_WKKH01000007.1"/>
</dbReference>
<keyword evidence="2" id="KW-0805">Transcription regulation</keyword>
<evidence type="ECO:0000259" key="5">
    <source>
        <dbReference type="PROSITE" id="PS50931"/>
    </source>
</evidence>
<gene>
    <name evidence="6" type="ORF">GJU39_06335</name>
</gene>
<comment type="caution">
    <text evidence="6">The sequence shown here is derived from an EMBL/GenBank/DDBJ whole genome shotgun (WGS) entry which is preliminary data.</text>
</comment>
<dbReference type="EMBL" id="WKKH01000007">
    <property type="protein sequence ID" value="MRX75701.1"/>
    <property type="molecule type" value="Genomic_DNA"/>
</dbReference>
<dbReference type="InterPro" id="IPR036388">
    <property type="entry name" value="WH-like_DNA-bd_sf"/>
</dbReference>
<dbReference type="Pfam" id="PF00126">
    <property type="entry name" value="HTH_1"/>
    <property type="match status" value="1"/>
</dbReference>
<reference evidence="6 7" key="1">
    <citation type="submission" date="2019-11" db="EMBL/GenBank/DDBJ databases">
        <title>Pedobacter petrophilus genome.</title>
        <authorList>
            <person name="Feldbauer M.J."/>
            <person name="Newman J.D."/>
        </authorList>
    </citation>
    <scope>NUCLEOTIDE SEQUENCE [LARGE SCALE GENOMIC DNA]</scope>
    <source>
        <strain evidence="6 7">LMG 29686</strain>
    </source>
</reference>
<evidence type="ECO:0000256" key="1">
    <source>
        <dbReference type="ARBA" id="ARBA00009437"/>
    </source>
</evidence>
<dbReference type="PROSITE" id="PS50931">
    <property type="entry name" value="HTH_LYSR"/>
    <property type="match status" value="1"/>
</dbReference>
<dbReference type="Gene3D" id="1.10.10.10">
    <property type="entry name" value="Winged helix-like DNA-binding domain superfamily/Winged helix DNA-binding domain"/>
    <property type="match status" value="1"/>
</dbReference>
<feature type="domain" description="HTH lysR-type" evidence="5">
    <location>
        <begin position="22"/>
        <end position="78"/>
    </location>
</feature>
<keyword evidence="4" id="KW-0804">Transcription</keyword>
<evidence type="ECO:0000313" key="7">
    <source>
        <dbReference type="Proteomes" id="UP000487757"/>
    </source>
</evidence>
<evidence type="ECO:0000313" key="6">
    <source>
        <dbReference type="EMBL" id="MRX75701.1"/>
    </source>
</evidence>
<dbReference type="InterPro" id="IPR036390">
    <property type="entry name" value="WH_DNA-bd_sf"/>
</dbReference>
<dbReference type="Pfam" id="PF03466">
    <property type="entry name" value="LysR_substrate"/>
    <property type="match status" value="1"/>
</dbReference>
<dbReference type="InterPro" id="IPR005119">
    <property type="entry name" value="LysR_subst-bd"/>
</dbReference>
<dbReference type="SUPFAM" id="SSF46785">
    <property type="entry name" value="Winged helix' DNA-binding domain"/>
    <property type="match status" value="1"/>
</dbReference>
<dbReference type="GO" id="GO:0003700">
    <property type="term" value="F:DNA-binding transcription factor activity"/>
    <property type="evidence" value="ECO:0007669"/>
    <property type="project" value="InterPro"/>
</dbReference>
<dbReference type="OrthoDB" id="646694at2"/>